<organism evidence="1 2">
    <name type="scientific">Pseudomonas abietaniphila</name>
    <dbReference type="NCBI Taxonomy" id="89065"/>
    <lineage>
        <taxon>Bacteria</taxon>
        <taxon>Pseudomonadati</taxon>
        <taxon>Pseudomonadota</taxon>
        <taxon>Gammaproteobacteria</taxon>
        <taxon>Pseudomonadales</taxon>
        <taxon>Pseudomonadaceae</taxon>
        <taxon>Pseudomonas</taxon>
    </lineage>
</organism>
<evidence type="ECO:0000313" key="2">
    <source>
        <dbReference type="Proteomes" id="UP000182894"/>
    </source>
</evidence>
<dbReference type="AlphaFoldDB" id="A0A1G8TDL8"/>
<protein>
    <submittedName>
        <fullName evidence="1">Uncharacterized protein</fullName>
    </submittedName>
</protein>
<dbReference type="Proteomes" id="UP000182894">
    <property type="component" value="Unassembled WGS sequence"/>
</dbReference>
<evidence type="ECO:0000313" key="1">
    <source>
        <dbReference type="EMBL" id="SDJ38995.1"/>
    </source>
</evidence>
<dbReference type="EMBL" id="FNCO01000028">
    <property type="protein sequence ID" value="SDJ38995.1"/>
    <property type="molecule type" value="Genomic_DNA"/>
</dbReference>
<gene>
    <name evidence="1" type="ORF">SAMN05216605_12831</name>
</gene>
<sequence length="66" mass="7862">MRGEWFHLDPVKLMCHRLSRDRDERIRLGLTGLICPWNDDGYHWDAKGLPMSKLKKMRINNGLEKI</sequence>
<keyword evidence="2" id="KW-1185">Reference proteome</keyword>
<reference evidence="2" key="1">
    <citation type="submission" date="2016-10" db="EMBL/GenBank/DDBJ databases">
        <authorList>
            <person name="Varghese N."/>
            <person name="Submissions S."/>
        </authorList>
    </citation>
    <scope>NUCLEOTIDE SEQUENCE [LARGE SCALE GENOMIC DNA]</scope>
    <source>
        <strain evidence="2">ATCC 700689</strain>
    </source>
</reference>
<accession>A0A1G8TDL8</accession>
<name>A0A1G8TDL8_9PSED</name>
<proteinExistence type="predicted"/>